<protein>
    <recommendedName>
        <fullName evidence="2">proline dehydrogenase</fullName>
        <ecNumber evidence="2">1.5.5.2</ecNumber>
    </recommendedName>
</protein>
<feature type="binding site" evidence="10">
    <location>
        <position position="161"/>
    </location>
    <ligand>
        <name>FAD</name>
        <dbReference type="ChEBI" id="CHEBI:57692"/>
    </ligand>
</feature>
<feature type="binding site" evidence="10">
    <location>
        <begin position="224"/>
        <end position="225"/>
    </location>
    <ligand>
        <name>FAD</name>
        <dbReference type="ChEBI" id="CHEBI:57692"/>
    </ligand>
</feature>
<feature type="binding site" evidence="9">
    <location>
        <position position="98"/>
    </location>
    <ligand>
        <name>substrate</name>
    </ligand>
</feature>
<dbReference type="GO" id="GO:0004657">
    <property type="term" value="F:proline dehydrogenase activity"/>
    <property type="evidence" value="ECO:0007669"/>
    <property type="project" value="UniProtKB-EC"/>
</dbReference>
<organism evidence="12 13">
    <name type="scientific">Paenibacillus pinisoli</name>
    <dbReference type="NCBI Taxonomy" id="1276110"/>
    <lineage>
        <taxon>Bacteria</taxon>
        <taxon>Bacillati</taxon>
        <taxon>Bacillota</taxon>
        <taxon>Bacilli</taxon>
        <taxon>Bacillales</taxon>
        <taxon>Paenibacillaceae</taxon>
        <taxon>Paenibacillus</taxon>
    </lineage>
</organism>
<dbReference type="PANTHER" id="PTHR13914:SF0">
    <property type="entry name" value="PROLINE DEHYDROGENASE 1, MITOCHONDRIAL"/>
    <property type="match status" value="1"/>
</dbReference>
<evidence type="ECO:0000313" key="12">
    <source>
        <dbReference type="EMBL" id="RJX39715.1"/>
    </source>
</evidence>
<dbReference type="UniPathway" id="UPA00261">
    <property type="reaction ID" value="UER00373"/>
</dbReference>
<keyword evidence="6" id="KW-0560">Oxidoreductase</keyword>
<dbReference type="AlphaFoldDB" id="A0A3A6PFU6"/>
<proteinExistence type="predicted"/>
<dbReference type="PIRSF" id="PIRSF000196">
    <property type="entry name" value="Pro_dehydrog"/>
    <property type="match status" value="1"/>
</dbReference>
<evidence type="ECO:0000256" key="4">
    <source>
        <dbReference type="ARBA" id="ARBA00022741"/>
    </source>
</evidence>
<dbReference type="Proteomes" id="UP000267798">
    <property type="component" value="Unassembled WGS sequence"/>
</dbReference>
<keyword evidence="7" id="KW-0642">Proline metabolism</keyword>
<feature type="domain" description="Proline dehydrogenase" evidence="11">
    <location>
        <begin position="44"/>
        <end position="297"/>
    </location>
</feature>
<evidence type="ECO:0000256" key="9">
    <source>
        <dbReference type="PIRSR" id="PIRSR000196-1"/>
    </source>
</evidence>
<dbReference type="PANTHER" id="PTHR13914">
    <property type="entry name" value="PROLINE OXIDASE"/>
    <property type="match status" value="1"/>
</dbReference>
<dbReference type="GO" id="GO:0010133">
    <property type="term" value="P:L-proline catabolic process to L-glutamate"/>
    <property type="evidence" value="ECO:0007669"/>
    <property type="project" value="UniProtKB-UniPathway"/>
</dbReference>
<keyword evidence="13" id="KW-1185">Reference proteome</keyword>
<dbReference type="RefSeq" id="WP_120109419.1">
    <property type="nucleotide sequence ID" value="NZ_QXQB01000002.1"/>
</dbReference>
<feature type="binding site" evidence="9">
    <location>
        <position position="286"/>
    </location>
    <ligand>
        <name>substrate</name>
    </ligand>
</feature>
<comment type="pathway">
    <text evidence="1">Amino-acid degradation; L-proline degradation into L-glutamate; L-glutamate from L-proline: step 1/2.</text>
</comment>
<dbReference type="Gene3D" id="3.20.20.220">
    <property type="match status" value="1"/>
</dbReference>
<dbReference type="EMBL" id="QXQB01000002">
    <property type="protein sequence ID" value="RJX39715.1"/>
    <property type="molecule type" value="Genomic_DNA"/>
</dbReference>
<name>A0A3A6PFU6_9BACL</name>
<dbReference type="Pfam" id="PF01619">
    <property type="entry name" value="Pro_dh"/>
    <property type="match status" value="1"/>
</dbReference>
<evidence type="ECO:0000259" key="11">
    <source>
        <dbReference type="Pfam" id="PF01619"/>
    </source>
</evidence>
<dbReference type="InterPro" id="IPR002872">
    <property type="entry name" value="Proline_DH_dom"/>
</dbReference>
<gene>
    <name evidence="12" type="ORF">D3P09_09950</name>
</gene>
<feature type="binding site" evidence="10">
    <location>
        <position position="133"/>
    </location>
    <ligand>
        <name>FAD</name>
        <dbReference type="ChEBI" id="CHEBI:57692"/>
    </ligand>
</feature>
<reference evidence="12 13" key="1">
    <citation type="submission" date="2018-09" db="EMBL/GenBank/DDBJ databases">
        <title>Paenibacillus aracenensis nov. sp. isolated from a cave in southern Spain.</title>
        <authorList>
            <person name="Jurado V."/>
            <person name="Gutierrez-Patricio S."/>
            <person name="Gonzalez-Pimentel J.L."/>
            <person name="Miller A.Z."/>
            <person name="Laiz L."/>
            <person name="Saiz-Jimenez C."/>
        </authorList>
    </citation>
    <scope>NUCLEOTIDE SEQUENCE [LARGE SCALE GENOMIC DNA]</scope>
    <source>
        <strain evidence="12 13">JCM 19203</strain>
    </source>
</reference>
<comment type="caution">
    <text evidence="12">The sequence shown here is derived from an EMBL/GenBank/DDBJ whole genome shotgun (WGS) entry which is preliminary data.</text>
</comment>
<evidence type="ECO:0000256" key="8">
    <source>
        <dbReference type="ARBA" id="ARBA00048779"/>
    </source>
</evidence>
<evidence type="ECO:0000256" key="6">
    <source>
        <dbReference type="ARBA" id="ARBA00023002"/>
    </source>
</evidence>
<dbReference type="EC" id="1.5.5.2" evidence="2"/>
<dbReference type="InterPro" id="IPR015659">
    <property type="entry name" value="Proline_oxidase"/>
</dbReference>
<sequence>MEKLLRGALLMIAKNKGAALLMRRYGMRFGARRFVAGETLNDAIAAVQKLNQAGKEATIDHLGEYIRNAADAENSANQCIQALEAMDAAGLRSNLSLKLTSLGLDLDRAQCERHMRTILQTAMKLNRFVRIDMEDYTHCQPTVDLYHKLKEDYEQLGIVLQAYLYRTADDLKRLGTAGTNIRIVKGAYKESEKVAYSKKSDVDASYETLVRRHLENGAYAAIATHDEALISRLEDWIRSRDIRRDRFEFQMLYGIREDLQDRLVRQGYKVRVYVPFGEDWFGYFMRRLAERPANLWFLLRNWRRK</sequence>
<dbReference type="SUPFAM" id="SSF51730">
    <property type="entry name" value="FAD-linked oxidoreductase"/>
    <property type="match status" value="1"/>
</dbReference>
<keyword evidence="5 10" id="KW-0274">FAD</keyword>
<evidence type="ECO:0000256" key="2">
    <source>
        <dbReference type="ARBA" id="ARBA00012695"/>
    </source>
</evidence>
<dbReference type="InterPro" id="IPR029041">
    <property type="entry name" value="FAD-linked_oxidoreductase-like"/>
</dbReference>
<evidence type="ECO:0000256" key="10">
    <source>
        <dbReference type="PIRSR" id="PIRSR000196-2"/>
    </source>
</evidence>
<evidence type="ECO:0000256" key="7">
    <source>
        <dbReference type="ARBA" id="ARBA00023062"/>
    </source>
</evidence>
<evidence type="ECO:0000256" key="5">
    <source>
        <dbReference type="ARBA" id="ARBA00022827"/>
    </source>
</evidence>
<feature type="binding site" evidence="9">
    <location>
        <position position="287"/>
    </location>
    <ligand>
        <name>substrate</name>
    </ligand>
</feature>
<keyword evidence="3" id="KW-0285">Flavoprotein</keyword>
<feature type="binding site" evidence="10">
    <location>
        <begin position="185"/>
        <end position="187"/>
    </location>
    <ligand>
        <name>FAD</name>
        <dbReference type="ChEBI" id="CHEBI:57692"/>
    </ligand>
</feature>
<evidence type="ECO:0000256" key="1">
    <source>
        <dbReference type="ARBA" id="ARBA00004739"/>
    </source>
</evidence>
<evidence type="ECO:0000313" key="13">
    <source>
        <dbReference type="Proteomes" id="UP000267798"/>
    </source>
</evidence>
<feature type="binding site" evidence="10">
    <location>
        <position position="199"/>
    </location>
    <ligand>
        <name>FAD</name>
        <dbReference type="ChEBI" id="CHEBI:57692"/>
    </ligand>
</feature>
<dbReference type="InterPro" id="IPR008219">
    <property type="entry name" value="PRODH_bac_arc"/>
</dbReference>
<comment type="cofactor">
    <cofactor evidence="10">
        <name>FAD</name>
        <dbReference type="ChEBI" id="CHEBI:57692"/>
    </cofactor>
    <text evidence="10">Binds 1 FAD per subunit.</text>
</comment>
<comment type="catalytic activity">
    <reaction evidence="8">
        <text>L-proline + a quinone = (S)-1-pyrroline-5-carboxylate + a quinol + H(+)</text>
        <dbReference type="Rhea" id="RHEA:23784"/>
        <dbReference type="ChEBI" id="CHEBI:15378"/>
        <dbReference type="ChEBI" id="CHEBI:17388"/>
        <dbReference type="ChEBI" id="CHEBI:24646"/>
        <dbReference type="ChEBI" id="CHEBI:60039"/>
        <dbReference type="ChEBI" id="CHEBI:132124"/>
        <dbReference type="EC" id="1.5.5.2"/>
    </reaction>
</comment>
<accession>A0A3A6PFU6</accession>
<dbReference type="OrthoDB" id="9773461at2"/>
<keyword evidence="4 10" id="KW-0547">Nucleotide-binding</keyword>
<evidence type="ECO:0000256" key="3">
    <source>
        <dbReference type="ARBA" id="ARBA00022630"/>
    </source>
</evidence>
<dbReference type="GO" id="GO:0000166">
    <property type="term" value="F:nucleotide binding"/>
    <property type="evidence" value="ECO:0007669"/>
    <property type="project" value="UniProtKB-KW"/>
</dbReference>